<evidence type="ECO:0000256" key="1">
    <source>
        <dbReference type="SAM" id="Coils"/>
    </source>
</evidence>
<reference evidence="2" key="1">
    <citation type="submission" date="2023-07" db="EMBL/GenBank/DDBJ databases">
        <authorList>
            <person name="Pelsma A.J. K."/>
        </authorList>
    </citation>
    <scope>NUCLEOTIDE SEQUENCE</scope>
</reference>
<name>A0AA48M4X5_9ZZZZ</name>
<dbReference type="EMBL" id="OY288114">
    <property type="protein sequence ID" value="CAJ0885428.1"/>
    <property type="molecule type" value="Genomic_DNA"/>
</dbReference>
<dbReference type="AlphaFoldDB" id="A0AA48M4X5"/>
<sequence>MSEPLTLLNIVDRLHVLVNHARAVEFACKGADLDADASAALLELTMQHHDQLKELLNELEAQTDADRERQP</sequence>
<protein>
    <submittedName>
        <fullName evidence="2">Uncharacterized protein</fullName>
    </submittedName>
</protein>
<feature type="coiled-coil region" evidence="1">
    <location>
        <begin position="42"/>
        <end position="69"/>
    </location>
</feature>
<accession>A0AA48M4X5</accession>
<proteinExistence type="predicted"/>
<evidence type="ECO:0000313" key="2">
    <source>
        <dbReference type="EMBL" id="CAJ0885428.1"/>
    </source>
</evidence>
<keyword evidence="1" id="KW-0175">Coiled coil</keyword>
<gene>
    <name evidence="2" type="ORF">AMST5_03614</name>
</gene>
<organism evidence="2">
    <name type="scientific">freshwater sediment metagenome</name>
    <dbReference type="NCBI Taxonomy" id="556182"/>
    <lineage>
        <taxon>unclassified sequences</taxon>
        <taxon>metagenomes</taxon>
        <taxon>ecological metagenomes</taxon>
    </lineage>
</organism>